<evidence type="ECO:0000313" key="2">
    <source>
        <dbReference type="Proteomes" id="UP000676917"/>
    </source>
</evidence>
<comment type="caution">
    <text evidence="1">The sequence shown here is derived from an EMBL/GenBank/DDBJ whole genome shotgun (WGS) entry which is preliminary data.</text>
</comment>
<name>A0A920C7P7_9BACI</name>
<evidence type="ECO:0000313" key="1">
    <source>
        <dbReference type="EMBL" id="GIO26892.1"/>
    </source>
</evidence>
<dbReference type="InterPro" id="IPR025906">
    <property type="entry name" value="YjfB_motility"/>
</dbReference>
<protein>
    <recommendedName>
        <fullName evidence="3">Motility protein</fullName>
    </recommendedName>
</protein>
<proteinExistence type="predicted"/>
<sequence length="62" mass="6653">MDIAAMSVVMANSQVRSQASLAVMVNVKNLMQQQGIQLTEMLQKSVGEAPHPSLGKSIDIQV</sequence>
<accession>A0A920C7P7</accession>
<dbReference type="RefSeq" id="WP_212920392.1">
    <property type="nucleotide sequence ID" value="NZ_BORP01000002.1"/>
</dbReference>
<dbReference type="AlphaFoldDB" id="A0A920C7P7"/>
<keyword evidence="2" id="KW-1185">Reference proteome</keyword>
<reference evidence="1" key="1">
    <citation type="submission" date="2021-03" db="EMBL/GenBank/DDBJ databases">
        <title>Antimicrobial resistance genes in bacteria isolated from Japanese honey, and their potential for conferring macrolide and lincosamide resistance in the American foulbrood pathogen Paenibacillus larvae.</title>
        <authorList>
            <person name="Okamoto M."/>
            <person name="Kumagai M."/>
            <person name="Kanamori H."/>
            <person name="Takamatsu D."/>
        </authorList>
    </citation>
    <scope>NUCLEOTIDE SEQUENCE</scope>
    <source>
        <strain evidence="1">J43TS3</strain>
    </source>
</reference>
<organism evidence="1 2">
    <name type="scientific">Ornithinibacillus bavariensis</name>
    <dbReference type="NCBI Taxonomy" id="545502"/>
    <lineage>
        <taxon>Bacteria</taxon>
        <taxon>Bacillati</taxon>
        <taxon>Bacillota</taxon>
        <taxon>Bacilli</taxon>
        <taxon>Bacillales</taxon>
        <taxon>Bacillaceae</taxon>
        <taxon>Ornithinibacillus</taxon>
    </lineage>
</organism>
<gene>
    <name evidence="1" type="ORF">J43TS3_15030</name>
</gene>
<dbReference type="EMBL" id="BORP01000002">
    <property type="protein sequence ID" value="GIO26892.1"/>
    <property type="molecule type" value="Genomic_DNA"/>
</dbReference>
<dbReference type="Proteomes" id="UP000676917">
    <property type="component" value="Unassembled WGS sequence"/>
</dbReference>
<evidence type="ECO:0008006" key="3">
    <source>
        <dbReference type="Google" id="ProtNLM"/>
    </source>
</evidence>
<dbReference type="Pfam" id="PF14070">
    <property type="entry name" value="YjfB_motility"/>
    <property type="match status" value="1"/>
</dbReference>